<evidence type="ECO:0000313" key="2">
    <source>
        <dbReference type="EMBL" id="KAI1700590.1"/>
    </source>
</evidence>
<sequence>MFSSKAVAITAVLFAVVLTIDASKQVGGARTCSSNGTCGFVTAVLTQQGTELADAQSDQMNRNPNLHELL</sequence>
<dbReference type="AlphaFoldDB" id="A0AAD4MNL6"/>
<keyword evidence="3" id="KW-1185">Reference proteome</keyword>
<organism evidence="2 3">
    <name type="scientific">Ditylenchus destructor</name>
    <dbReference type="NCBI Taxonomy" id="166010"/>
    <lineage>
        <taxon>Eukaryota</taxon>
        <taxon>Metazoa</taxon>
        <taxon>Ecdysozoa</taxon>
        <taxon>Nematoda</taxon>
        <taxon>Chromadorea</taxon>
        <taxon>Rhabditida</taxon>
        <taxon>Tylenchina</taxon>
        <taxon>Tylenchomorpha</taxon>
        <taxon>Sphaerularioidea</taxon>
        <taxon>Anguinidae</taxon>
        <taxon>Anguininae</taxon>
        <taxon>Ditylenchus</taxon>
    </lineage>
</organism>
<keyword evidence="1" id="KW-0732">Signal</keyword>
<dbReference type="EMBL" id="JAKKPZ010000140">
    <property type="protein sequence ID" value="KAI1700590.1"/>
    <property type="molecule type" value="Genomic_DNA"/>
</dbReference>
<evidence type="ECO:0000313" key="3">
    <source>
        <dbReference type="Proteomes" id="UP001201812"/>
    </source>
</evidence>
<name>A0AAD4MNL6_9BILA</name>
<evidence type="ECO:0000256" key="1">
    <source>
        <dbReference type="SAM" id="SignalP"/>
    </source>
</evidence>
<dbReference type="Proteomes" id="UP001201812">
    <property type="component" value="Unassembled WGS sequence"/>
</dbReference>
<feature type="chain" id="PRO_5042277662" evidence="1">
    <location>
        <begin position="23"/>
        <end position="70"/>
    </location>
</feature>
<reference evidence="2" key="1">
    <citation type="submission" date="2022-01" db="EMBL/GenBank/DDBJ databases">
        <title>Genome Sequence Resource for Two Populations of Ditylenchus destructor, the Migratory Endoparasitic Phytonematode.</title>
        <authorList>
            <person name="Zhang H."/>
            <person name="Lin R."/>
            <person name="Xie B."/>
        </authorList>
    </citation>
    <scope>NUCLEOTIDE SEQUENCE</scope>
    <source>
        <strain evidence="2">BazhouSP</strain>
    </source>
</reference>
<accession>A0AAD4MNL6</accession>
<proteinExistence type="predicted"/>
<feature type="signal peptide" evidence="1">
    <location>
        <begin position="1"/>
        <end position="22"/>
    </location>
</feature>
<gene>
    <name evidence="2" type="ORF">DdX_16620</name>
</gene>
<comment type="caution">
    <text evidence="2">The sequence shown here is derived from an EMBL/GenBank/DDBJ whole genome shotgun (WGS) entry which is preliminary data.</text>
</comment>
<protein>
    <submittedName>
        <fullName evidence="2">Uncharacterized protein</fullName>
    </submittedName>
</protein>